<organism evidence="3 4">
    <name type="scientific">Aliikangiella marina</name>
    <dbReference type="NCBI Taxonomy" id="1712262"/>
    <lineage>
        <taxon>Bacteria</taxon>
        <taxon>Pseudomonadati</taxon>
        <taxon>Pseudomonadota</taxon>
        <taxon>Gammaproteobacteria</taxon>
        <taxon>Oceanospirillales</taxon>
        <taxon>Pleioneaceae</taxon>
        <taxon>Aliikangiella</taxon>
    </lineage>
</organism>
<keyword evidence="4" id="KW-1185">Reference proteome</keyword>
<reference evidence="3 4" key="1">
    <citation type="submission" date="2019-06" db="EMBL/GenBank/DDBJ databases">
        <title>Draft genome of Aliikangiella marina GYP-15.</title>
        <authorList>
            <person name="Wang G."/>
        </authorList>
    </citation>
    <scope>NUCLEOTIDE SEQUENCE [LARGE SCALE GENOMIC DNA]</scope>
    <source>
        <strain evidence="3 4">GYP-15</strain>
    </source>
</reference>
<dbReference type="Proteomes" id="UP000317839">
    <property type="component" value="Unassembled WGS sequence"/>
</dbReference>
<name>A0A545T9A0_9GAMM</name>
<feature type="region of interest" description="Disordered" evidence="1">
    <location>
        <begin position="113"/>
        <end position="150"/>
    </location>
</feature>
<proteinExistence type="predicted"/>
<feature type="compositionally biased region" description="Basic and acidic residues" evidence="1">
    <location>
        <begin position="130"/>
        <end position="150"/>
    </location>
</feature>
<dbReference type="RefSeq" id="WP_142942483.1">
    <property type="nucleotide sequence ID" value="NZ_VIKR01000003.1"/>
</dbReference>
<gene>
    <name evidence="3" type="ORF">FLL45_12970</name>
</gene>
<keyword evidence="2" id="KW-0472">Membrane</keyword>
<comment type="caution">
    <text evidence="3">The sequence shown here is derived from an EMBL/GenBank/DDBJ whole genome shotgun (WGS) entry which is preliminary data.</text>
</comment>
<evidence type="ECO:0000313" key="4">
    <source>
        <dbReference type="Proteomes" id="UP000317839"/>
    </source>
</evidence>
<keyword evidence="2" id="KW-1133">Transmembrane helix</keyword>
<evidence type="ECO:0000256" key="2">
    <source>
        <dbReference type="SAM" id="Phobius"/>
    </source>
</evidence>
<protein>
    <submittedName>
        <fullName evidence="3">Uncharacterized protein</fullName>
    </submittedName>
</protein>
<accession>A0A545T9A0</accession>
<sequence length="150" mass="16596">MKKTSDNELAELVEQYKKVEAPTYLASKIMANIESEPSRRSYGMPVFSAMFSLAILALFVLITPNDQVDSQDSKYSAIPSMSEASKVIANKPKMVMPSLTSLGGVATHVSMPSRKVLDSQMTRSPTNKSPEAKDIRKSERPNDETIKRLI</sequence>
<feature type="compositionally biased region" description="Polar residues" evidence="1">
    <location>
        <begin position="119"/>
        <end position="129"/>
    </location>
</feature>
<evidence type="ECO:0000256" key="1">
    <source>
        <dbReference type="SAM" id="MobiDB-lite"/>
    </source>
</evidence>
<dbReference type="EMBL" id="VIKR01000003">
    <property type="protein sequence ID" value="TQV73775.1"/>
    <property type="molecule type" value="Genomic_DNA"/>
</dbReference>
<dbReference type="AlphaFoldDB" id="A0A545T9A0"/>
<keyword evidence="2" id="KW-0812">Transmembrane</keyword>
<evidence type="ECO:0000313" key="3">
    <source>
        <dbReference type="EMBL" id="TQV73775.1"/>
    </source>
</evidence>
<feature type="transmembrane region" description="Helical" evidence="2">
    <location>
        <begin position="42"/>
        <end position="62"/>
    </location>
</feature>